<organism evidence="3 4">
    <name type="scientific">Dyadobacter pollutisoli</name>
    <dbReference type="NCBI Taxonomy" id="2910158"/>
    <lineage>
        <taxon>Bacteria</taxon>
        <taxon>Pseudomonadati</taxon>
        <taxon>Bacteroidota</taxon>
        <taxon>Cytophagia</taxon>
        <taxon>Cytophagales</taxon>
        <taxon>Spirosomataceae</taxon>
        <taxon>Dyadobacter</taxon>
    </lineage>
</organism>
<dbReference type="SMART" id="SM00093">
    <property type="entry name" value="SERPIN"/>
    <property type="match status" value="1"/>
</dbReference>
<gene>
    <name evidence="3" type="ORF">ON006_24315</name>
</gene>
<dbReference type="KEGG" id="dpf:ON006_24315"/>
<name>A0A9E8NAI8_9BACT</name>
<dbReference type="Gene3D" id="3.30.497.10">
    <property type="entry name" value="Antithrombin, subunit I, domain 2"/>
    <property type="match status" value="1"/>
</dbReference>
<keyword evidence="4" id="KW-1185">Reference proteome</keyword>
<dbReference type="PANTHER" id="PTHR11461">
    <property type="entry name" value="SERINE PROTEASE INHIBITOR, SERPIN"/>
    <property type="match status" value="1"/>
</dbReference>
<accession>A0A9E8NAI8</accession>
<evidence type="ECO:0000256" key="1">
    <source>
        <dbReference type="RuleBase" id="RU000411"/>
    </source>
</evidence>
<dbReference type="InterPro" id="IPR042185">
    <property type="entry name" value="Serpin_sf_2"/>
</dbReference>
<reference evidence="3" key="1">
    <citation type="submission" date="2022-11" db="EMBL/GenBank/DDBJ databases">
        <title>Dyadobacter pollutisoli sp. nov., isolated from plastic dumped soil.</title>
        <authorList>
            <person name="Kim J.M."/>
            <person name="Kim K.R."/>
            <person name="Lee J.K."/>
            <person name="Hao L."/>
            <person name="Jeon C.O."/>
        </authorList>
    </citation>
    <scope>NUCLEOTIDE SEQUENCE</scope>
    <source>
        <strain evidence="3">U1</strain>
    </source>
</reference>
<dbReference type="Pfam" id="PF00079">
    <property type="entry name" value="Serpin"/>
    <property type="match status" value="1"/>
</dbReference>
<evidence type="ECO:0000313" key="4">
    <source>
        <dbReference type="Proteomes" id="UP001164653"/>
    </source>
</evidence>
<evidence type="ECO:0000259" key="2">
    <source>
        <dbReference type="SMART" id="SM00093"/>
    </source>
</evidence>
<dbReference type="SUPFAM" id="SSF56574">
    <property type="entry name" value="Serpins"/>
    <property type="match status" value="1"/>
</dbReference>
<dbReference type="GO" id="GO:0005615">
    <property type="term" value="C:extracellular space"/>
    <property type="evidence" value="ECO:0007669"/>
    <property type="project" value="InterPro"/>
</dbReference>
<dbReference type="GO" id="GO:0004867">
    <property type="term" value="F:serine-type endopeptidase inhibitor activity"/>
    <property type="evidence" value="ECO:0007669"/>
    <property type="project" value="InterPro"/>
</dbReference>
<dbReference type="Proteomes" id="UP001164653">
    <property type="component" value="Chromosome"/>
</dbReference>
<sequence>MNKILKRSLIVPVLSAGLLFGCTNDGNVGPDVEVNPVSIPTGVSEGTTAFAFDFLHTLQETQPANDNLFVSPLSLHMALGMLLNGAENGTAQEILKTLKMEGVSISDLNNAYKTLINDLPVADSKVSLGLANSVWYKSGFQVESDFQNVLKNDFNAEVTGLPFDNAAKDKINQWANDKTKGKITKVIDQISPEHVMFLLNALYFKGDWKTQFDSKKTLDASFKLENGSDKNVKMMYAKSDFNVASTSKYNAVRLPYANGQFNMTLLIPSGQNTIDQVLKEFTASQWNDLQSTGLRQAAVTVGLPRFKLDYSGKLNKTLEQMGIQKVFTNAAELGKINKTADLFVDFVKQDAYLGIDEQGTEAAAVTTIGIGLTSAGPEGPRYICDRPFALVISENTSNTILFMGRIKNPYSK</sequence>
<dbReference type="AlphaFoldDB" id="A0A9E8NAI8"/>
<dbReference type="InterPro" id="IPR036186">
    <property type="entry name" value="Serpin_sf"/>
</dbReference>
<proteinExistence type="inferred from homology"/>
<dbReference type="CDD" id="cd19588">
    <property type="entry name" value="serpin_miropin-like"/>
    <property type="match status" value="1"/>
</dbReference>
<dbReference type="PANTHER" id="PTHR11461:SF211">
    <property type="entry name" value="GH10112P-RELATED"/>
    <property type="match status" value="1"/>
</dbReference>
<protein>
    <submittedName>
        <fullName evidence="3">Serpin family protein</fullName>
    </submittedName>
</protein>
<dbReference type="InterPro" id="IPR023796">
    <property type="entry name" value="Serpin_dom"/>
</dbReference>
<evidence type="ECO:0000313" key="3">
    <source>
        <dbReference type="EMBL" id="WAC10857.1"/>
    </source>
</evidence>
<feature type="domain" description="Serpin" evidence="2">
    <location>
        <begin position="52"/>
        <end position="409"/>
    </location>
</feature>
<dbReference type="RefSeq" id="WP_244822619.1">
    <property type="nucleotide sequence ID" value="NZ_CP112998.1"/>
</dbReference>
<dbReference type="Gene3D" id="2.30.39.10">
    <property type="entry name" value="Alpha-1-antitrypsin, domain 1"/>
    <property type="match status" value="1"/>
</dbReference>
<dbReference type="EMBL" id="CP112998">
    <property type="protein sequence ID" value="WAC10857.1"/>
    <property type="molecule type" value="Genomic_DNA"/>
</dbReference>
<dbReference type="PROSITE" id="PS51257">
    <property type="entry name" value="PROKAR_LIPOPROTEIN"/>
    <property type="match status" value="1"/>
</dbReference>
<dbReference type="InterPro" id="IPR042178">
    <property type="entry name" value="Serpin_sf_1"/>
</dbReference>
<dbReference type="InterPro" id="IPR000215">
    <property type="entry name" value="Serpin_fam"/>
</dbReference>
<comment type="similarity">
    <text evidence="1">Belongs to the serpin family.</text>
</comment>